<dbReference type="SUPFAM" id="SSF55811">
    <property type="entry name" value="Nudix"/>
    <property type="match status" value="1"/>
</dbReference>
<reference evidence="5 6" key="1">
    <citation type="submission" date="2017-08" db="EMBL/GenBank/DDBJ databases">
        <title>Infants hospitalized years apart are colonized by the same room-sourced microbial strains.</title>
        <authorList>
            <person name="Brooks B."/>
            <person name="Olm M.R."/>
            <person name="Firek B.A."/>
            <person name="Baker R."/>
            <person name="Thomas B.C."/>
            <person name="Morowitz M.J."/>
            <person name="Banfield J.F."/>
        </authorList>
    </citation>
    <scope>NUCLEOTIDE SEQUENCE [LARGE SCALE GENOMIC DNA]</scope>
    <source>
        <strain evidence="5">S2_018_000_R3_110</strain>
    </source>
</reference>
<dbReference type="PROSITE" id="PS51462">
    <property type="entry name" value="NUDIX"/>
    <property type="match status" value="1"/>
</dbReference>
<dbReference type="GO" id="GO:0004081">
    <property type="term" value="F:bis(5'-nucleosyl)-tetraphosphatase (asymmetrical) activity"/>
    <property type="evidence" value="ECO:0007669"/>
    <property type="project" value="TreeGrafter"/>
</dbReference>
<evidence type="ECO:0000259" key="4">
    <source>
        <dbReference type="PROSITE" id="PS51462"/>
    </source>
</evidence>
<proteinExistence type="inferred from homology"/>
<evidence type="ECO:0000256" key="3">
    <source>
        <dbReference type="RuleBase" id="RU003476"/>
    </source>
</evidence>
<dbReference type="GO" id="GO:0006754">
    <property type="term" value="P:ATP biosynthetic process"/>
    <property type="evidence" value="ECO:0007669"/>
    <property type="project" value="TreeGrafter"/>
</dbReference>
<dbReference type="InterPro" id="IPR020476">
    <property type="entry name" value="Nudix_hydrolase"/>
</dbReference>
<dbReference type="AlphaFoldDB" id="A0A2W4YVP2"/>
<dbReference type="GO" id="GO:0006167">
    <property type="term" value="P:AMP biosynthetic process"/>
    <property type="evidence" value="ECO:0007669"/>
    <property type="project" value="TreeGrafter"/>
</dbReference>
<dbReference type="PRINTS" id="PR00502">
    <property type="entry name" value="NUDIXFAMILY"/>
</dbReference>
<organism evidence="5 6">
    <name type="scientific">Sphingomonas hengshuiensis</name>
    <dbReference type="NCBI Taxonomy" id="1609977"/>
    <lineage>
        <taxon>Bacteria</taxon>
        <taxon>Pseudomonadati</taxon>
        <taxon>Pseudomonadota</taxon>
        <taxon>Alphaproteobacteria</taxon>
        <taxon>Sphingomonadales</taxon>
        <taxon>Sphingomonadaceae</taxon>
        <taxon>Sphingomonas</taxon>
    </lineage>
</organism>
<evidence type="ECO:0000256" key="2">
    <source>
        <dbReference type="ARBA" id="ARBA00022801"/>
    </source>
</evidence>
<dbReference type="Proteomes" id="UP000248614">
    <property type="component" value="Unassembled WGS sequence"/>
</dbReference>
<evidence type="ECO:0000313" key="5">
    <source>
        <dbReference type="EMBL" id="PZO73187.1"/>
    </source>
</evidence>
<dbReference type="InterPro" id="IPR015797">
    <property type="entry name" value="NUDIX_hydrolase-like_dom_sf"/>
</dbReference>
<comment type="cofactor">
    <cofactor evidence="1">
        <name>Mg(2+)</name>
        <dbReference type="ChEBI" id="CHEBI:18420"/>
    </cofactor>
</comment>
<dbReference type="PANTHER" id="PTHR21340">
    <property type="entry name" value="DIADENOSINE 5,5-P1,P4-TETRAPHOSPHATE PYROPHOSPHOHYDROLASE MUTT"/>
    <property type="match status" value="1"/>
</dbReference>
<comment type="similarity">
    <text evidence="3">Belongs to the Nudix hydrolase family.</text>
</comment>
<sequence>MPQHSAGILLYRRTPVPAVLLVHPGGPYWARRQEGAWQIPKGQVEPDEAVEDAARREVAEELGVAVVVPLAPLGMVRQAGGKAVSAFAAEQDVDTQAITSMTFELEWPPRSGRRRAFPEVDAARWMPVAEARTMMLKSQLPLLDRIEPLLG</sequence>
<gene>
    <name evidence="5" type="ORF">DI632_14755</name>
</gene>
<evidence type="ECO:0000256" key="1">
    <source>
        <dbReference type="ARBA" id="ARBA00001946"/>
    </source>
</evidence>
<feature type="domain" description="Nudix hydrolase" evidence="4">
    <location>
        <begin position="1"/>
        <end position="148"/>
    </location>
</feature>
<dbReference type="InterPro" id="IPR020084">
    <property type="entry name" value="NUDIX_hydrolase_CS"/>
</dbReference>
<dbReference type="EMBL" id="QFNF01000055">
    <property type="protein sequence ID" value="PZO73187.1"/>
    <property type="molecule type" value="Genomic_DNA"/>
</dbReference>
<name>A0A2W4YVP2_9SPHN</name>
<dbReference type="CDD" id="cd04662">
    <property type="entry name" value="NUDIX_Hydrolase"/>
    <property type="match status" value="1"/>
</dbReference>
<evidence type="ECO:0000313" key="6">
    <source>
        <dbReference type="Proteomes" id="UP000248614"/>
    </source>
</evidence>
<dbReference type="Gene3D" id="3.90.79.10">
    <property type="entry name" value="Nucleoside Triphosphate Pyrophosphohydrolase"/>
    <property type="match status" value="1"/>
</dbReference>
<dbReference type="InterPro" id="IPR051325">
    <property type="entry name" value="Nudix_hydrolase_domain"/>
</dbReference>
<comment type="caution">
    <text evidence="5">The sequence shown here is derived from an EMBL/GenBank/DDBJ whole genome shotgun (WGS) entry which is preliminary data.</text>
</comment>
<protein>
    <submittedName>
        <fullName evidence="5">NUDIX hydrolase</fullName>
    </submittedName>
</protein>
<dbReference type="Pfam" id="PF00293">
    <property type="entry name" value="NUDIX"/>
    <property type="match status" value="1"/>
</dbReference>
<dbReference type="InterPro" id="IPR000086">
    <property type="entry name" value="NUDIX_hydrolase_dom"/>
</dbReference>
<dbReference type="PROSITE" id="PS00893">
    <property type="entry name" value="NUDIX_BOX"/>
    <property type="match status" value="1"/>
</dbReference>
<keyword evidence="2 3" id="KW-0378">Hydrolase</keyword>
<accession>A0A2W4YVP2</accession>
<dbReference type="PANTHER" id="PTHR21340:SF7">
    <property type="entry name" value="NUDIX HYDROLASE DOMAIN-CONTAINING PROTEIN"/>
    <property type="match status" value="1"/>
</dbReference>